<keyword evidence="4" id="KW-1185">Reference proteome</keyword>
<accession>A0A1G9TTB2</accession>
<dbReference type="InterPro" id="IPR058319">
    <property type="entry name" value="DUF8006"/>
</dbReference>
<dbReference type="Pfam" id="PF26028">
    <property type="entry name" value="DUF8006"/>
    <property type="match status" value="1"/>
</dbReference>
<feature type="transmembrane region" description="Helical" evidence="1">
    <location>
        <begin position="64"/>
        <end position="81"/>
    </location>
</feature>
<evidence type="ECO:0000259" key="2">
    <source>
        <dbReference type="Pfam" id="PF26028"/>
    </source>
</evidence>
<keyword evidence="1" id="KW-0812">Transmembrane</keyword>
<gene>
    <name evidence="3" type="ORF">SAMN04487949_1906</name>
</gene>
<dbReference type="AlphaFoldDB" id="A0A1G9TTB2"/>
<sequence>MLPLQVIDSFLLNYNVGQALLLGFVVTTLGALPLKSQKIVAINTVLFGVIFMLTPQSIAAAHYLFLGLALLIVGPLLYVTANK</sequence>
<feature type="transmembrane region" description="Helical" evidence="1">
    <location>
        <begin position="12"/>
        <end position="32"/>
    </location>
</feature>
<evidence type="ECO:0000313" key="3">
    <source>
        <dbReference type="EMBL" id="SDM51030.1"/>
    </source>
</evidence>
<organism evidence="3 4">
    <name type="scientific">Halogranum gelatinilyticum</name>
    <dbReference type="NCBI Taxonomy" id="660521"/>
    <lineage>
        <taxon>Archaea</taxon>
        <taxon>Methanobacteriati</taxon>
        <taxon>Methanobacteriota</taxon>
        <taxon>Stenosarchaea group</taxon>
        <taxon>Halobacteria</taxon>
        <taxon>Halobacteriales</taxon>
        <taxon>Haloferacaceae</taxon>
    </lineage>
</organism>
<dbReference type="RefSeq" id="WP_089697048.1">
    <property type="nucleotide sequence ID" value="NZ_FNHL01000002.1"/>
</dbReference>
<name>A0A1G9TTB2_9EURY</name>
<protein>
    <recommendedName>
        <fullName evidence="2">DUF8006 domain-containing protein</fullName>
    </recommendedName>
</protein>
<evidence type="ECO:0000256" key="1">
    <source>
        <dbReference type="SAM" id="Phobius"/>
    </source>
</evidence>
<dbReference type="Proteomes" id="UP000199451">
    <property type="component" value="Unassembled WGS sequence"/>
</dbReference>
<feature type="domain" description="DUF8006" evidence="2">
    <location>
        <begin position="1"/>
        <end position="83"/>
    </location>
</feature>
<keyword evidence="1" id="KW-1133">Transmembrane helix</keyword>
<reference evidence="4" key="1">
    <citation type="submission" date="2016-10" db="EMBL/GenBank/DDBJ databases">
        <authorList>
            <person name="Varghese N."/>
            <person name="Submissions S."/>
        </authorList>
    </citation>
    <scope>NUCLEOTIDE SEQUENCE [LARGE SCALE GENOMIC DNA]</scope>
    <source>
        <strain evidence="4">CGMCC 1.10119</strain>
    </source>
</reference>
<feature type="transmembrane region" description="Helical" evidence="1">
    <location>
        <begin position="39"/>
        <end position="58"/>
    </location>
</feature>
<dbReference type="STRING" id="660521.SAMN04487949_1906"/>
<keyword evidence="1" id="KW-0472">Membrane</keyword>
<proteinExistence type="predicted"/>
<dbReference type="EMBL" id="FNHL01000002">
    <property type="protein sequence ID" value="SDM51030.1"/>
    <property type="molecule type" value="Genomic_DNA"/>
</dbReference>
<dbReference type="OrthoDB" id="213516at2157"/>
<evidence type="ECO:0000313" key="4">
    <source>
        <dbReference type="Proteomes" id="UP000199451"/>
    </source>
</evidence>